<organism evidence="2">
    <name type="scientific">Arion vulgaris</name>
    <dbReference type="NCBI Taxonomy" id="1028688"/>
    <lineage>
        <taxon>Eukaryota</taxon>
        <taxon>Metazoa</taxon>
        <taxon>Spiralia</taxon>
        <taxon>Lophotrochozoa</taxon>
        <taxon>Mollusca</taxon>
        <taxon>Gastropoda</taxon>
        <taxon>Heterobranchia</taxon>
        <taxon>Euthyneura</taxon>
        <taxon>Panpulmonata</taxon>
        <taxon>Eupulmonata</taxon>
        <taxon>Stylommatophora</taxon>
        <taxon>Helicina</taxon>
        <taxon>Arionoidea</taxon>
        <taxon>Arionidae</taxon>
        <taxon>Arion</taxon>
    </lineage>
</organism>
<proteinExistence type="predicted"/>
<name>A0A0B6YHA3_9EUPU</name>
<dbReference type="GO" id="GO:0005737">
    <property type="term" value="C:cytoplasm"/>
    <property type="evidence" value="ECO:0007669"/>
    <property type="project" value="UniProtKB-SubCell"/>
</dbReference>
<dbReference type="Pfam" id="PF24816">
    <property type="entry name" value="Ig_CFAP65__9th"/>
    <property type="match status" value="1"/>
</dbReference>
<dbReference type="EMBL" id="HACG01008659">
    <property type="protein sequence ID" value="CEK55524.1"/>
    <property type="molecule type" value="Transcribed_RNA"/>
</dbReference>
<feature type="domain" description="CFAP65-like ninth Ig-like" evidence="1">
    <location>
        <begin position="3"/>
        <end position="85"/>
    </location>
</feature>
<reference evidence="2" key="1">
    <citation type="submission" date="2014-12" db="EMBL/GenBank/DDBJ databases">
        <title>Insight into the proteome of Arion vulgaris.</title>
        <authorList>
            <person name="Aradska J."/>
            <person name="Bulat T."/>
            <person name="Smidak R."/>
            <person name="Sarate P."/>
            <person name="Gangsoo J."/>
            <person name="Sialana F."/>
            <person name="Bilban M."/>
            <person name="Lubec G."/>
        </authorList>
    </citation>
    <scope>NUCLEOTIDE SEQUENCE</scope>
    <source>
        <tissue evidence="2">Skin</tissue>
    </source>
</reference>
<sequence length="85" mass="9727">RAVLDFNFSAGPLGSELYTITIVFKNNRTVLCDWAFVFPKDVQVEMEYWTESGECNQDELHEMKIMDNKLFDVTPTKGSLKSGET</sequence>
<accession>A0A0B6YHA3</accession>
<protein>
    <recommendedName>
        <fullName evidence="1">CFAP65-like ninth Ig-like domain-containing protein</fullName>
    </recommendedName>
</protein>
<evidence type="ECO:0000259" key="1">
    <source>
        <dbReference type="Pfam" id="PF24816"/>
    </source>
</evidence>
<gene>
    <name evidence="2" type="primary">ORF25424</name>
</gene>
<dbReference type="AlphaFoldDB" id="A0A0B6YHA3"/>
<feature type="non-terminal residue" evidence="2">
    <location>
        <position position="85"/>
    </location>
</feature>
<dbReference type="InterPro" id="IPR056344">
    <property type="entry name" value="Ig_CFAP65-like_9th"/>
</dbReference>
<dbReference type="GO" id="GO:0005929">
    <property type="term" value="C:cilium"/>
    <property type="evidence" value="ECO:0007669"/>
    <property type="project" value="UniProtKB-SubCell"/>
</dbReference>
<dbReference type="PANTHER" id="PTHR46127">
    <property type="entry name" value="CILIA- AND FLAGELLA-ASSOCIATED PROTEIN 65"/>
    <property type="match status" value="1"/>
</dbReference>
<feature type="non-terminal residue" evidence="2">
    <location>
        <position position="1"/>
    </location>
</feature>
<dbReference type="PANTHER" id="PTHR46127:SF1">
    <property type="entry name" value="CILIA- AND FLAGELLA-ASSOCIATED PROTEIN 65"/>
    <property type="match status" value="1"/>
</dbReference>
<dbReference type="InterPro" id="IPR052614">
    <property type="entry name" value="CFAP65"/>
</dbReference>
<evidence type="ECO:0000313" key="2">
    <source>
        <dbReference type="EMBL" id="CEK55524.1"/>
    </source>
</evidence>